<organism evidence="1 2">
    <name type="scientific">Streptosporangium album</name>
    <dbReference type="NCBI Taxonomy" id="47479"/>
    <lineage>
        <taxon>Bacteria</taxon>
        <taxon>Bacillati</taxon>
        <taxon>Actinomycetota</taxon>
        <taxon>Actinomycetes</taxon>
        <taxon>Streptosporangiales</taxon>
        <taxon>Streptosporangiaceae</taxon>
        <taxon>Streptosporangium</taxon>
    </lineage>
</organism>
<dbReference type="RefSeq" id="WP_184759252.1">
    <property type="nucleotide sequence ID" value="NZ_BAABEK010000085.1"/>
</dbReference>
<reference evidence="1 2" key="1">
    <citation type="submission" date="2020-08" db="EMBL/GenBank/DDBJ databases">
        <title>Sequencing the genomes of 1000 actinobacteria strains.</title>
        <authorList>
            <person name="Klenk H.-P."/>
        </authorList>
    </citation>
    <scope>NUCLEOTIDE SEQUENCE [LARGE SCALE GENOMIC DNA]</scope>
    <source>
        <strain evidence="1 2">DSM 43023</strain>
    </source>
</reference>
<dbReference type="AlphaFoldDB" id="A0A7W7S4B2"/>
<gene>
    <name evidence="1" type="ORF">FHR32_007827</name>
</gene>
<proteinExistence type="predicted"/>
<accession>A0A7W7S4B2</accession>
<protein>
    <submittedName>
        <fullName evidence="1">Uncharacterized protein</fullName>
    </submittedName>
</protein>
<dbReference type="EMBL" id="JACHJU010000005">
    <property type="protein sequence ID" value="MBB4943427.1"/>
    <property type="molecule type" value="Genomic_DNA"/>
</dbReference>
<sequence>MSSTTANRQGNLITASLPLLSDPTPGHYAHATWGGGTGKTELYRNGKIFSGGLSPNGGGFQVPADRSHYRLAMSATRQADVSTKVEAVWEFDSKTTRDATALPLLAVRFSPRLDGDGSAPAGGVFQIPFLVDRTATASRIRKVDVEASFDDGTTWTKAEVRLLDDGGVVTVRHPSLADSSGYVSLRTSARDVHDNTVNQNILHAYRLR</sequence>
<comment type="caution">
    <text evidence="1">The sequence shown here is derived from an EMBL/GenBank/DDBJ whole genome shotgun (WGS) entry which is preliminary data.</text>
</comment>
<evidence type="ECO:0000313" key="1">
    <source>
        <dbReference type="EMBL" id="MBB4943427.1"/>
    </source>
</evidence>
<dbReference type="Proteomes" id="UP000534286">
    <property type="component" value="Unassembled WGS sequence"/>
</dbReference>
<evidence type="ECO:0000313" key="2">
    <source>
        <dbReference type="Proteomes" id="UP000534286"/>
    </source>
</evidence>
<name>A0A7W7S4B2_9ACTN</name>
<keyword evidence="2" id="KW-1185">Reference proteome</keyword>